<keyword evidence="2" id="KW-1185">Reference proteome</keyword>
<name>A0ACA9SY15_9GLOM</name>
<accession>A0ACA9SY15</accession>
<gene>
    <name evidence="1" type="ORF">RPERSI_LOCUS35323</name>
</gene>
<dbReference type="Proteomes" id="UP000789920">
    <property type="component" value="Unassembled WGS sequence"/>
</dbReference>
<reference evidence="1" key="1">
    <citation type="submission" date="2021-06" db="EMBL/GenBank/DDBJ databases">
        <authorList>
            <person name="Kallberg Y."/>
            <person name="Tangrot J."/>
            <person name="Rosling A."/>
        </authorList>
    </citation>
    <scope>NUCLEOTIDE SEQUENCE</scope>
    <source>
        <strain evidence="1">MA461A</strain>
    </source>
</reference>
<evidence type="ECO:0000313" key="2">
    <source>
        <dbReference type="Proteomes" id="UP000789920"/>
    </source>
</evidence>
<evidence type="ECO:0000313" key="1">
    <source>
        <dbReference type="EMBL" id="CAG8848849.1"/>
    </source>
</evidence>
<protein>
    <submittedName>
        <fullName evidence="1">3674_t:CDS:1</fullName>
    </submittedName>
</protein>
<dbReference type="EMBL" id="CAJVQC010162639">
    <property type="protein sequence ID" value="CAG8848849.1"/>
    <property type="molecule type" value="Genomic_DNA"/>
</dbReference>
<organism evidence="1 2">
    <name type="scientific">Racocetra persica</name>
    <dbReference type="NCBI Taxonomy" id="160502"/>
    <lineage>
        <taxon>Eukaryota</taxon>
        <taxon>Fungi</taxon>
        <taxon>Fungi incertae sedis</taxon>
        <taxon>Mucoromycota</taxon>
        <taxon>Glomeromycotina</taxon>
        <taxon>Glomeromycetes</taxon>
        <taxon>Diversisporales</taxon>
        <taxon>Gigasporaceae</taxon>
        <taxon>Racocetra</taxon>
    </lineage>
</organism>
<feature type="non-terminal residue" evidence="1">
    <location>
        <position position="54"/>
    </location>
</feature>
<feature type="non-terminal residue" evidence="1">
    <location>
        <position position="1"/>
    </location>
</feature>
<sequence>IPSRSCTRSKISDRLFEFIWCRQNKDNLWEKMLEYMKNTGYFEKKEVGKADKSG</sequence>
<proteinExistence type="predicted"/>
<comment type="caution">
    <text evidence="1">The sequence shown here is derived from an EMBL/GenBank/DDBJ whole genome shotgun (WGS) entry which is preliminary data.</text>
</comment>